<feature type="active site" description="Charge relay system" evidence="5">
    <location>
        <position position="170"/>
    </location>
</feature>
<gene>
    <name evidence="9" type="ORF">DLK05_09095</name>
</gene>
<feature type="domain" description="Peptidase S8/S53" evidence="8">
    <location>
        <begin position="161"/>
        <end position="469"/>
    </location>
</feature>
<dbReference type="PROSITE" id="PS51257">
    <property type="entry name" value="PROKAR_LIPOPROTEIN"/>
    <property type="match status" value="1"/>
</dbReference>
<keyword evidence="10" id="KW-1185">Reference proteome</keyword>
<accession>A0A434AUS5</accession>
<evidence type="ECO:0000256" key="6">
    <source>
        <dbReference type="RuleBase" id="RU003355"/>
    </source>
</evidence>
<dbReference type="PROSITE" id="PS51892">
    <property type="entry name" value="SUBTILASE"/>
    <property type="match status" value="1"/>
</dbReference>
<dbReference type="InterPro" id="IPR023828">
    <property type="entry name" value="Peptidase_S8_Ser-AS"/>
</dbReference>
<name>A0A434AUS5_9BACT</name>
<keyword evidence="7" id="KW-0732">Signal</keyword>
<dbReference type="InterPro" id="IPR000209">
    <property type="entry name" value="Peptidase_S8/S53_dom"/>
</dbReference>
<dbReference type="PROSITE" id="PS00136">
    <property type="entry name" value="SUBTILASE_ASP"/>
    <property type="match status" value="1"/>
</dbReference>
<feature type="active site" description="Charge relay system" evidence="5">
    <location>
        <position position="208"/>
    </location>
</feature>
<dbReference type="InterPro" id="IPR036852">
    <property type="entry name" value="Peptidase_S8/S53_dom_sf"/>
</dbReference>
<evidence type="ECO:0000256" key="3">
    <source>
        <dbReference type="ARBA" id="ARBA00022801"/>
    </source>
</evidence>
<evidence type="ECO:0000256" key="4">
    <source>
        <dbReference type="ARBA" id="ARBA00022825"/>
    </source>
</evidence>
<dbReference type="PROSITE" id="PS00137">
    <property type="entry name" value="SUBTILASE_HIS"/>
    <property type="match status" value="1"/>
</dbReference>
<comment type="similarity">
    <text evidence="1 5 6">Belongs to the peptidase S8 family.</text>
</comment>
<proteinExistence type="inferred from homology"/>
<evidence type="ECO:0000256" key="5">
    <source>
        <dbReference type="PROSITE-ProRule" id="PRU01240"/>
    </source>
</evidence>
<keyword evidence="4 5" id="KW-0720">Serine protease</keyword>
<feature type="chain" id="PRO_5019085140" evidence="7">
    <location>
        <begin position="19"/>
        <end position="478"/>
    </location>
</feature>
<dbReference type="InterPro" id="IPR023827">
    <property type="entry name" value="Peptidase_S8_Asp-AS"/>
</dbReference>
<dbReference type="InterPro" id="IPR015500">
    <property type="entry name" value="Peptidase_S8_subtilisin-rel"/>
</dbReference>
<comment type="caution">
    <text evidence="9">The sequence shown here is derived from an EMBL/GenBank/DDBJ whole genome shotgun (WGS) entry which is preliminary data.</text>
</comment>
<keyword evidence="3 5" id="KW-0378">Hydrolase</keyword>
<sequence>MKKIIVIFFAGLFISACSNDFIEEDLNLETPELATKVKSVELSATQSVTYKADGFLIFADNFSTEIENQILQLNAKINQKLPEIGMIVVKSKEADFIKKIKKIKGITDVLPDIRLQWINTETTDKAQFFPLNIGSNEQYFGYQWGLKAINAPGAWDKGYTGNGVKVFILDSGIDAEHPDLAPNLNTDLSKSFVPGEDYNIRPGFYFNHGTHVAGIIGATNGPDLGGVDYGVIGVAPKAELVAVKVLSEYTGSGSFSWINAGIVYAANNGADVINMSLGTSLPQNGYYVQLPDGSIIKVGAQEVAAYINTIQKAITYAYQKGSLVVVAASNDALDANHTKNLVFIPASLNHLMSVSATAPYGFAFDPNTNLDIPASYTNYGQSLIDIAAPGGDFDYPGNFWWYDMVISTISEGWGFAAGTSMAAPYVAGTAALIIEKFGGDATPAQVMSILRQSADDLGKPGKDAYFGSGRVNAANSVQ</sequence>
<keyword evidence="2 5" id="KW-0645">Protease</keyword>
<evidence type="ECO:0000256" key="1">
    <source>
        <dbReference type="ARBA" id="ARBA00011073"/>
    </source>
</evidence>
<evidence type="ECO:0000256" key="7">
    <source>
        <dbReference type="SAM" id="SignalP"/>
    </source>
</evidence>
<feature type="signal peptide" evidence="7">
    <location>
        <begin position="1"/>
        <end position="18"/>
    </location>
</feature>
<evidence type="ECO:0000313" key="9">
    <source>
        <dbReference type="EMBL" id="RUT78224.1"/>
    </source>
</evidence>
<dbReference type="Proteomes" id="UP000282985">
    <property type="component" value="Unassembled WGS sequence"/>
</dbReference>
<dbReference type="PROSITE" id="PS00138">
    <property type="entry name" value="SUBTILASE_SER"/>
    <property type="match status" value="1"/>
</dbReference>
<dbReference type="InterPro" id="IPR022398">
    <property type="entry name" value="Peptidase_S8_His-AS"/>
</dbReference>
<protein>
    <submittedName>
        <fullName evidence="9">Peptidase S8</fullName>
    </submittedName>
</protein>
<dbReference type="AlphaFoldDB" id="A0A434AUS5"/>
<evidence type="ECO:0000313" key="10">
    <source>
        <dbReference type="Proteomes" id="UP000282985"/>
    </source>
</evidence>
<dbReference type="PANTHER" id="PTHR43806">
    <property type="entry name" value="PEPTIDASE S8"/>
    <property type="match status" value="1"/>
</dbReference>
<dbReference type="SUPFAM" id="SSF52743">
    <property type="entry name" value="Subtilisin-like"/>
    <property type="match status" value="1"/>
</dbReference>
<reference evidence="9 10" key="1">
    <citation type="submission" date="2018-11" db="EMBL/GenBank/DDBJ databases">
        <title>Parancylomarina longa gen. nov., sp. nov., isolated from sediments of southern Okinawa.</title>
        <authorList>
            <person name="Fu T."/>
        </authorList>
    </citation>
    <scope>NUCLEOTIDE SEQUENCE [LARGE SCALE GENOMIC DNA]</scope>
    <source>
        <strain evidence="9 10">T3-2 S1-C</strain>
    </source>
</reference>
<organism evidence="9 10">
    <name type="scientific">Ancylomarina longa</name>
    <dbReference type="NCBI Taxonomy" id="2487017"/>
    <lineage>
        <taxon>Bacteria</taxon>
        <taxon>Pseudomonadati</taxon>
        <taxon>Bacteroidota</taxon>
        <taxon>Bacteroidia</taxon>
        <taxon>Marinilabiliales</taxon>
        <taxon>Marinifilaceae</taxon>
        <taxon>Ancylomarina</taxon>
    </lineage>
</organism>
<dbReference type="Gene3D" id="3.40.50.200">
    <property type="entry name" value="Peptidase S8/S53 domain"/>
    <property type="match status" value="1"/>
</dbReference>
<dbReference type="RefSeq" id="WP_127343669.1">
    <property type="nucleotide sequence ID" value="NZ_RJJX01000010.1"/>
</dbReference>
<dbReference type="OrthoDB" id="1489355at2"/>
<feature type="active site" description="Charge relay system" evidence="5">
    <location>
        <position position="420"/>
    </location>
</feature>
<dbReference type="PRINTS" id="PR00723">
    <property type="entry name" value="SUBTILISIN"/>
</dbReference>
<dbReference type="GO" id="GO:0006508">
    <property type="term" value="P:proteolysis"/>
    <property type="evidence" value="ECO:0007669"/>
    <property type="project" value="UniProtKB-KW"/>
</dbReference>
<dbReference type="PANTHER" id="PTHR43806:SF11">
    <property type="entry name" value="CEREVISIN-RELATED"/>
    <property type="match status" value="1"/>
</dbReference>
<evidence type="ECO:0000259" key="8">
    <source>
        <dbReference type="Pfam" id="PF00082"/>
    </source>
</evidence>
<dbReference type="Pfam" id="PF00082">
    <property type="entry name" value="Peptidase_S8"/>
    <property type="match status" value="1"/>
</dbReference>
<dbReference type="GO" id="GO:0004252">
    <property type="term" value="F:serine-type endopeptidase activity"/>
    <property type="evidence" value="ECO:0007669"/>
    <property type="project" value="UniProtKB-UniRule"/>
</dbReference>
<dbReference type="EMBL" id="RJJX01000010">
    <property type="protein sequence ID" value="RUT78224.1"/>
    <property type="molecule type" value="Genomic_DNA"/>
</dbReference>
<dbReference type="InterPro" id="IPR050131">
    <property type="entry name" value="Peptidase_S8_subtilisin-like"/>
</dbReference>
<evidence type="ECO:0000256" key="2">
    <source>
        <dbReference type="ARBA" id="ARBA00022670"/>
    </source>
</evidence>